<protein>
    <submittedName>
        <fullName evidence="1">YaaL family protein</fullName>
    </submittedName>
</protein>
<evidence type="ECO:0000313" key="2">
    <source>
        <dbReference type="Proteomes" id="UP001149860"/>
    </source>
</evidence>
<evidence type="ECO:0000313" key="1">
    <source>
        <dbReference type="EMBL" id="XFD40439.1"/>
    </source>
</evidence>
<accession>A0ACD5DGC1</accession>
<gene>
    <name evidence="1" type="ORF">O0236_003825</name>
</gene>
<dbReference type="Proteomes" id="UP001149860">
    <property type="component" value="Chromosome"/>
</dbReference>
<proteinExistence type="predicted"/>
<sequence length="89" mass="10680">MFFGRSKRKLKADYDRDLLDLINTLKEKWDYAQKTQDAIADADNEIQIETALAKQKYFYIYHEARLRNIKNDHIQPSVINADHSYEHYD</sequence>
<reference evidence="1" key="1">
    <citation type="submission" date="2024-08" db="EMBL/GenBank/DDBJ databases">
        <title>Lentilactobacillus sp. nov., isolated from tree bark.</title>
        <authorList>
            <person name="Phuengjayaem S."/>
            <person name="Tanasupawat S."/>
        </authorList>
    </citation>
    <scope>NUCLEOTIDE SEQUENCE</scope>
    <source>
        <strain evidence="1">SPB1-3</strain>
    </source>
</reference>
<dbReference type="EMBL" id="CP168151">
    <property type="protein sequence ID" value="XFD40439.1"/>
    <property type="molecule type" value="Genomic_DNA"/>
</dbReference>
<keyword evidence="2" id="KW-1185">Reference proteome</keyword>
<name>A0ACD5DGC1_9LACO</name>
<organism evidence="1 2">
    <name type="scientific">Lentilactobacillus terminaliae</name>
    <dbReference type="NCBI Taxonomy" id="3003483"/>
    <lineage>
        <taxon>Bacteria</taxon>
        <taxon>Bacillati</taxon>
        <taxon>Bacillota</taxon>
        <taxon>Bacilli</taxon>
        <taxon>Lactobacillales</taxon>
        <taxon>Lactobacillaceae</taxon>
        <taxon>Lentilactobacillus</taxon>
    </lineage>
</organism>